<dbReference type="EMBL" id="JBFCZG010000001">
    <property type="protein sequence ID" value="KAL3428404.1"/>
    <property type="molecule type" value="Genomic_DNA"/>
</dbReference>
<dbReference type="Gene3D" id="2.170.270.10">
    <property type="entry name" value="SET domain"/>
    <property type="match status" value="1"/>
</dbReference>
<feature type="compositionally biased region" description="Polar residues" evidence="2">
    <location>
        <begin position="636"/>
        <end position="652"/>
    </location>
</feature>
<dbReference type="SUPFAM" id="SSF82199">
    <property type="entry name" value="SET domain"/>
    <property type="match status" value="1"/>
</dbReference>
<feature type="compositionally biased region" description="Basic residues" evidence="2">
    <location>
        <begin position="486"/>
        <end position="495"/>
    </location>
</feature>
<gene>
    <name evidence="4" type="ORF">PVAG01_01913</name>
</gene>
<feature type="compositionally biased region" description="Polar residues" evidence="2">
    <location>
        <begin position="614"/>
        <end position="627"/>
    </location>
</feature>
<dbReference type="SMART" id="SM00317">
    <property type="entry name" value="SET"/>
    <property type="match status" value="1"/>
</dbReference>
<feature type="compositionally biased region" description="Basic residues" evidence="2">
    <location>
        <begin position="120"/>
        <end position="133"/>
    </location>
</feature>
<feature type="compositionally biased region" description="Polar residues" evidence="2">
    <location>
        <begin position="974"/>
        <end position="986"/>
    </location>
</feature>
<feature type="compositionally biased region" description="Polar residues" evidence="2">
    <location>
        <begin position="670"/>
        <end position="688"/>
    </location>
</feature>
<feature type="region of interest" description="Disordered" evidence="2">
    <location>
        <begin position="906"/>
        <end position="935"/>
    </location>
</feature>
<dbReference type="InterPro" id="IPR011011">
    <property type="entry name" value="Znf_FYVE_PHD"/>
</dbReference>
<feature type="compositionally biased region" description="Basic and acidic residues" evidence="2">
    <location>
        <begin position="143"/>
        <end position="158"/>
    </location>
</feature>
<dbReference type="InterPro" id="IPR046341">
    <property type="entry name" value="SET_dom_sf"/>
</dbReference>
<protein>
    <submittedName>
        <fullName evidence="4">Phd finger and set domain-containing protein</fullName>
    </submittedName>
</protein>
<feature type="compositionally biased region" description="Low complexity" evidence="2">
    <location>
        <begin position="917"/>
        <end position="933"/>
    </location>
</feature>
<feature type="region of interest" description="Disordered" evidence="2">
    <location>
        <begin position="964"/>
        <end position="986"/>
    </location>
</feature>
<comment type="caution">
    <text evidence="4">The sequence shown here is derived from an EMBL/GenBank/DDBJ whole genome shotgun (WGS) entry which is preliminary data.</text>
</comment>
<sequence>MMTERLLLSTPQSAHPLPTPIAPSTVLVATEALPVTESVDEEPYTIKCICDYAGDDGNTIYCETCDTWQHIECFYPGRVADASREEFDHSCADCKPRPLDRRLATERQQIQLQQNNGDKKTKRPPSKSHKKKTKPSDLQVNGLHDHDHKHNSPHEHHPPPKSKGHRSTKSINSVAKRSPSYHSRPQSNAHPPSPAHTPPDLPSNFEVHGYSDNFQSLYKDDPTTPTEANTYSSLTVSNTMSSWLHDPVKLRNDTGVENRDEVFYKVKVGLDELKWPDLRVERKDSQLNGTLLHWRYLTTPKQLTQSGRIGELNGLVGFQREYVNDPENRWQETPHPRPFVFFHPRLPIFIDTRRLGSKCRYVRRSCRPNTSLEIYTIADSAEYHFWLISEGGLAANEQITLNWDFRFPAHVHSRFVRLLKLGDEDEPRTEGEGTELTEEEYNIISDVIHQVLSDHGGCACDLGSDCAFARFHQNYHGRLQTQPNGKPKKGRKPKNHASPNGTGHATNSRAASEGQQEQNDEDDNRSVSGSVKSKPRSRDLTPLQGVRETSGLPAETSDREKRKLAIEEQLFQKQAEQGQPPRKKKRASDGPTAGMSASTNATASNVKPRHKSTQRMSVSSNPGTNGNPPRGRQYVDASTSRRQSGSPYSVISPTTTPAPPLHTPSRRGSVLQSRQTSTAPTNKYVDSSTQTDAVENAWFNRHNESPRVQKHIIPLSRRLLNNRKRLREQQEARAKEQMINGTNGVSDSGSVGSSAASAMELDLIHTHDHESIGSPTEVRGRAASIVSSTPSVDCNSVDIPMADAPATHSIQTIKPPPPPWSVAVCTTDVGSTASQMKLQMPSIPTFSPAGTLPESITPLVTPQGTAISPIGSQVQSTFVQPHTNGITQPSPVKTTKKLSLSDYKARRKMTDTTTTIKPSGNSPTSGTSPSKPSLPTVEEIKVNGVLEGSAIVDTPMVEKTLDPMATAGEPAVASTPSLQEGLNGTL</sequence>
<feature type="compositionally biased region" description="Polar residues" evidence="2">
    <location>
        <begin position="169"/>
        <end position="190"/>
    </location>
</feature>
<feature type="compositionally biased region" description="Pro residues" evidence="2">
    <location>
        <begin position="191"/>
        <end position="201"/>
    </location>
</feature>
<feature type="domain" description="SET" evidence="3">
    <location>
        <begin position="17"/>
        <end position="410"/>
    </location>
</feature>
<dbReference type="PANTHER" id="PTHR46462">
    <property type="entry name" value="UPSET, ISOFORM A"/>
    <property type="match status" value="1"/>
</dbReference>
<dbReference type="InterPro" id="IPR001214">
    <property type="entry name" value="SET_dom"/>
</dbReference>
<feature type="compositionally biased region" description="Basic and acidic residues" evidence="2">
    <location>
        <begin position="556"/>
        <end position="566"/>
    </location>
</feature>
<dbReference type="PANTHER" id="PTHR46462:SF3">
    <property type="entry name" value="UPSET, ISOFORM A"/>
    <property type="match status" value="1"/>
</dbReference>
<feature type="region of interest" description="Disordered" evidence="2">
    <location>
        <begin position="477"/>
        <end position="688"/>
    </location>
</feature>
<name>A0ABR4PYD6_9HELO</name>
<dbReference type="Proteomes" id="UP001629113">
    <property type="component" value="Unassembled WGS sequence"/>
</dbReference>
<accession>A0ABR4PYD6</accession>
<evidence type="ECO:0000259" key="3">
    <source>
        <dbReference type="SMART" id="SM00317"/>
    </source>
</evidence>
<proteinExistence type="predicted"/>
<feature type="compositionally biased region" description="Polar residues" evidence="2">
    <location>
        <begin position="595"/>
        <end position="605"/>
    </location>
</feature>
<keyword evidence="5" id="KW-1185">Reference proteome</keyword>
<organism evidence="4 5">
    <name type="scientific">Phlyctema vagabunda</name>
    <dbReference type="NCBI Taxonomy" id="108571"/>
    <lineage>
        <taxon>Eukaryota</taxon>
        <taxon>Fungi</taxon>
        <taxon>Dikarya</taxon>
        <taxon>Ascomycota</taxon>
        <taxon>Pezizomycotina</taxon>
        <taxon>Leotiomycetes</taxon>
        <taxon>Helotiales</taxon>
        <taxon>Dermateaceae</taxon>
        <taxon>Phlyctema</taxon>
    </lineage>
</organism>
<evidence type="ECO:0000256" key="2">
    <source>
        <dbReference type="SAM" id="MobiDB-lite"/>
    </source>
</evidence>
<feature type="compositionally biased region" description="Polar residues" evidence="2">
    <location>
        <begin position="497"/>
        <end position="517"/>
    </location>
</feature>
<dbReference type="Gene3D" id="3.30.40.10">
    <property type="entry name" value="Zinc/RING finger domain, C3HC4 (zinc finger)"/>
    <property type="match status" value="1"/>
</dbReference>
<evidence type="ECO:0000313" key="4">
    <source>
        <dbReference type="EMBL" id="KAL3428404.1"/>
    </source>
</evidence>
<dbReference type="InterPro" id="IPR013083">
    <property type="entry name" value="Znf_RING/FYVE/PHD"/>
</dbReference>
<dbReference type="SUPFAM" id="SSF57903">
    <property type="entry name" value="FYVE/PHD zinc finger"/>
    <property type="match status" value="1"/>
</dbReference>
<feature type="compositionally biased region" description="Basic residues" evidence="2">
    <location>
        <begin position="159"/>
        <end position="168"/>
    </location>
</feature>
<keyword evidence="1" id="KW-0156">Chromatin regulator</keyword>
<evidence type="ECO:0000256" key="1">
    <source>
        <dbReference type="ARBA" id="ARBA00022853"/>
    </source>
</evidence>
<feature type="region of interest" description="Disordered" evidence="2">
    <location>
        <begin position="111"/>
        <end position="230"/>
    </location>
</feature>
<reference evidence="4 5" key="1">
    <citation type="submission" date="2024-06" db="EMBL/GenBank/DDBJ databases">
        <title>Complete genome of Phlyctema vagabunda strain 19-DSS-EL-015.</title>
        <authorList>
            <person name="Fiorenzani C."/>
        </authorList>
    </citation>
    <scope>NUCLEOTIDE SEQUENCE [LARGE SCALE GENOMIC DNA]</scope>
    <source>
        <strain evidence="4 5">19-DSS-EL-015</strain>
    </source>
</reference>
<evidence type="ECO:0000313" key="5">
    <source>
        <dbReference type="Proteomes" id="UP001629113"/>
    </source>
</evidence>